<evidence type="ECO:0000313" key="2">
    <source>
        <dbReference type="Proteomes" id="UP000070444"/>
    </source>
</evidence>
<proteinExistence type="predicted"/>
<keyword evidence="2" id="KW-1185">Reference proteome</keyword>
<accession>A0A137NW68</accession>
<dbReference type="Proteomes" id="UP000070444">
    <property type="component" value="Unassembled WGS sequence"/>
</dbReference>
<gene>
    <name evidence="1" type="ORF">CONCODRAFT_80307</name>
</gene>
<dbReference type="AlphaFoldDB" id="A0A137NW68"/>
<protein>
    <submittedName>
        <fullName evidence="1">Uncharacterized protein</fullName>
    </submittedName>
</protein>
<name>A0A137NW68_CONC2</name>
<sequence length="183" mass="20808">MSSNEINAQYVITRKDPFAKEWTITDTQTNSNYILEFHITSPDLLKDPSGSTISTVKNNGITGMTKKMVFTRDKCQANIEWSGKLTSMSITAKGTTTAPGFEQIDWKMNMNKEAWRLDIIDTSTNETISKFWHSYRAYNEVGKLEILKDGLGGDLKLFLAYLSGYTFRHLLSELPQLGWDMSK</sequence>
<dbReference type="EMBL" id="KQ964668">
    <property type="protein sequence ID" value="KXN67016.1"/>
    <property type="molecule type" value="Genomic_DNA"/>
</dbReference>
<organism evidence="1 2">
    <name type="scientific">Conidiobolus coronatus (strain ATCC 28846 / CBS 209.66 / NRRL 28638)</name>
    <name type="common">Delacroixia coronata</name>
    <dbReference type="NCBI Taxonomy" id="796925"/>
    <lineage>
        <taxon>Eukaryota</taxon>
        <taxon>Fungi</taxon>
        <taxon>Fungi incertae sedis</taxon>
        <taxon>Zoopagomycota</taxon>
        <taxon>Entomophthoromycotina</taxon>
        <taxon>Entomophthoromycetes</taxon>
        <taxon>Entomophthorales</taxon>
        <taxon>Ancylistaceae</taxon>
        <taxon>Conidiobolus</taxon>
    </lineage>
</organism>
<reference evidence="1 2" key="1">
    <citation type="journal article" date="2015" name="Genome Biol. Evol.">
        <title>Phylogenomic analyses indicate that early fungi evolved digesting cell walls of algal ancestors of land plants.</title>
        <authorList>
            <person name="Chang Y."/>
            <person name="Wang S."/>
            <person name="Sekimoto S."/>
            <person name="Aerts A.L."/>
            <person name="Choi C."/>
            <person name="Clum A."/>
            <person name="LaButti K.M."/>
            <person name="Lindquist E.A."/>
            <person name="Yee Ngan C."/>
            <person name="Ohm R.A."/>
            <person name="Salamov A.A."/>
            <person name="Grigoriev I.V."/>
            <person name="Spatafora J.W."/>
            <person name="Berbee M.L."/>
        </authorList>
    </citation>
    <scope>NUCLEOTIDE SEQUENCE [LARGE SCALE GENOMIC DNA]</scope>
    <source>
        <strain evidence="1 2">NRRL 28638</strain>
    </source>
</reference>
<evidence type="ECO:0000313" key="1">
    <source>
        <dbReference type="EMBL" id="KXN67016.1"/>
    </source>
</evidence>